<keyword evidence="3" id="KW-0064">Aspartyl protease</keyword>
<evidence type="ECO:0000256" key="3">
    <source>
        <dbReference type="ARBA" id="ARBA00022750"/>
    </source>
</evidence>
<sequence>MFVIQRNPQNWQEALHTARFANESSTFYHNSTVRYRRTHSEKLSKKLEVPNRVRAAAGLNESFTCPRETNNVNIFMTGINLINNYIHIKVGHVHQYALIDSGSDINVINKQIIKTVNCRQYRSDKTRITAVNNEQMSISSVVYIPITIGNHIFSIKFYVVKSIKPDIILGLEFLQSNNIVIEFNDNKMRVDPRRQLILSKDTVIPPMSEKVVVAKIRGSSLPDEIMV</sequence>
<evidence type="ECO:0000259" key="5">
    <source>
        <dbReference type="Pfam" id="PF09668"/>
    </source>
</evidence>
<dbReference type="PANTHER" id="PTHR12917">
    <property type="entry name" value="ASPARTYL PROTEASE DDI-RELATED"/>
    <property type="match status" value="1"/>
</dbReference>
<keyword evidence="4" id="KW-0378">Hydrolase</keyword>
<feature type="domain" description="Aspartic peptidase DDI1-type" evidence="5">
    <location>
        <begin position="84"/>
        <end position="182"/>
    </location>
</feature>
<dbReference type="AlphaFoldDB" id="A0A6J8A1R0"/>
<dbReference type="Pfam" id="PF09668">
    <property type="entry name" value="Asp_protease"/>
    <property type="match status" value="1"/>
</dbReference>
<proteinExistence type="inferred from homology"/>
<dbReference type="OrthoDB" id="3863715at2759"/>
<dbReference type="GO" id="GO:0006508">
    <property type="term" value="P:proteolysis"/>
    <property type="evidence" value="ECO:0007669"/>
    <property type="project" value="UniProtKB-KW"/>
</dbReference>
<reference evidence="6 7" key="1">
    <citation type="submission" date="2020-06" db="EMBL/GenBank/DDBJ databases">
        <authorList>
            <person name="Li R."/>
            <person name="Bekaert M."/>
        </authorList>
    </citation>
    <scope>NUCLEOTIDE SEQUENCE [LARGE SCALE GENOMIC DNA]</scope>
    <source>
        <strain evidence="7">wild</strain>
    </source>
</reference>
<evidence type="ECO:0000313" key="6">
    <source>
        <dbReference type="EMBL" id="CAC5360357.1"/>
    </source>
</evidence>
<keyword evidence="7" id="KW-1185">Reference proteome</keyword>
<dbReference type="PANTHER" id="PTHR12917:SF1">
    <property type="entry name" value="AT13091P"/>
    <property type="match status" value="1"/>
</dbReference>
<dbReference type="InterPro" id="IPR019103">
    <property type="entry name" value="Peptidase_aspartic_DDI1-type"/>
</dbReference>
<dbReference type="SUPFAM" id="SSF50630">
    <property type="entry name" value="Acid proteases"/>
    <property type="match status" value="1"/>
</dbReference>
<protein>
    <recommendedName>
        <fullName evidence="5">Aspartic peptidase DDI1-type domain-containing protein</fullName>
    </recommendedName>
</protein>
<dbReference type="InterPro" id="IPR021109">
    <property type="entry name" value="Peptidase_aspartic_dom_sf"/>
</dbReference>
<dbReference type="EMBL" id="CACVKT020000560">
    <property type="protein sequence ID" value="CAC5360357.1"/>
    <property type="molecule type" value="Genomic_DNA"/>
</dbReference>
<name>A0A6J8A1R0_MYTCO</name>
<dbReference type="Gene3D" id="2.40.70.10">
    <property type="entry name" value="Acid Proteases"/>
    <property type="match status" value="1"/>
</dbReference>
<evidence type="ECO:0000256" key="2">
    <source>
        <dbReference type="ARBA" id="ARBA00022670"/>
    </source>
</evidence>
<dbReference type="CDD" id="cd00303">
    <property type="entry name" value="retropepsin_like"/>
    <property type="match status" value="1"/>
</dbReference>
<evidence type="ECO:0000256" key="4">
    <source>
        <dbReference type="ARBA" id="ARBA00022801"/>
    </source>
</evidence>
<accession>A0A6J8A1R0</accession>
<dbReference type="Proteomes" id="UP000507470">
    <property type="component" value="Unassembled WGS sequence"/>
</dbReference>
<gene>
    <name evidence="6" type="ORF">MCOR_2868</name>
</gene>
<evidence type="ECO:0000313" key="7">
    <source>
        <dbReference type="Proteomes" id="UP000507470"/>
    </source>
</evidence>
<evidence type="ECO:0000256" key="1">
    <source>
        <dbReference type="ARBA" id="ARBA00009136"/>
    </source>
</evidence>
<keyword evidence="2" id="KW-0645">Protease</keyword>
<comment type="similarity">
    <text evidence="1">Belongs to the DDI1 family.</text>
</comment>
<organism evidence="6 7">
    <name type="scientific">Mytilus coruscus</name>
    <name type="common">Sea mussel</name>
    <dbReference type="NCBI Taxonomy" id="42192"/>
    <lineage>
        <taxon>Eukaryota</taxon>
        <taxon>Metazoa</taxon>
        <taxon>Spiralia</taxon>
        <taxon>Lophotrochozoa</taxon>
        <taxon>Mollusca</taxon>
        <taxon>Bivalvia</taxon>
        <taxon>Autobranchia</taxon>
        <taxon>Pteriomorphia</taxon>
        <taxon>Mytilida</taxon>
        <taxon>Mytiloidea</taxon>
        <taxon>Mytilidae</taxon>
        <taxon>Mytilinae</taxon>
        <taxon>Mytilus</taxon>
    </lineage>
</organism>
<dbReference type="GO" id="GO:0004190">
    <property type="term" value="F:aspartic-type endopeptidase activity"/>
    <property type="evidence" value="ECO:0007669"/>
    <property type="project" value="UniProtKB-KW"/>
</dbReference>